<evidence type="ECO:0000313" key="2">
    <source>
        <dbReference type="Proteomes" id="UP001066276"/>
    </source>
</evidence>
<name>A0AAV7T347_PLEWA</name>
<comment type="caution">
    <text evidence="1">The sequence shown here is derived from an EMBL/GenBank/DDBJ whole genome shotgun (WGS) entry which is preliminary data.</text>
</comment>
<evidence type="ECO:0000313" key="1">
    <source>
        <dbReference type="EMBL" id="KAJ1170883.1"/>
    </source>
</evidence>
<proteinExistence type="predicted"/>
<dbReference type="EMBL" id="JANPWB010000007">
    <property type="protein sequence ID" value="KAJ1170883.1"/>
    <property type="molecule type" value="Genomic_DNA"/>
</dbReference>
<dbReference type="Proteomes" id="UP001066276">
    <property type="component" value="Chromosome 4_1"/>
</dbReference>
<reference evidence="1" key="1">
    <citation type="journal article" date="2022" name="bioRxiv">
        <title>Sequencing and chromosome-scale assembly of the giantPleurodeles waltlgenome.</title>
        <authorList>
            <person name="Brown T."/>
            <person name="Elewa A."/>
            <person name="Iarovenko S."/>
            <person name="Subramanian E."/>
            <person name="Araus A.J."/>
            <person name="Petzold A."/>
            <person name="Susuki M."/>
            <person name="Suzuki K.-i.T."/>
            <person name="Hayashi T."/>
            <person name="Toyoda A."/>
            <person name="Oliveira C."/>
            <person name="Osipova E."/>
            <person name="Leigh N.D."/>
            <person name="Simon A."/>
            <person name="Yun M.H."/>
        </authorList>
    </citation>
    <scope>NUCLEOTIDE SEQUENCE</scope>
    <source>
        <strain evidence="1">20211129_DDA</strain>
        <tissue evidence="1">Liver</tissue>
    </source>
</reference>
<accession>A0AAV7T347</accession>
<organism evidence="1 2">
    <name type="scientific">Pleurodeles waltl</name>
    <name type="common">Iberian ribbed newt</name>
    <dbReference type="NCBI Taxonomy" id="8319"/>
    <lineage>
        <taxon>Eukaryota</taxon>
        <taxon>Metazoa</taxon>
        <taxon>Chordata</taxon>
        <taxon>Craniata</taxon>
        <taxon>Vertebrata</taxon>
        <taxon>Euteleostomi</taxon>
        <taxon>Amphibia</taxon>
        <taxon>Batrachia</taxon>
        <taxon>Caudata</taxon>
        <taxon>Salamandroidea</taxon>
        <taxon>Salamandridae</taxon>
        <taxon>Pleurodelinae</taxon>
        <taxon>Pleurodeles</taxon>
    </lineage>
</organism>
<gene>
    <name evidence="1" type="ORF">NDU88_002754</name>
</gene>
<dbReference type="AlphaFoldDB" id="A0AAV7T347"/>
<protein>
    <submittedName>
        <fullName evidence="1">Uncharacterized protein</fullName>
    </submittedName>
</protein>
<sequence length="266" mass="29149">MLTAYRRPLLADSHLSCWLLRCLVPPEVVAGLDAKGEQSLAAILPELTTDGEALGPDLMCGAPPSYDDCDGGLPLVDAPGGGARHCSDFLAAHSPWEGDTKQQKIPFERVERVEDPRAKPEASTRSLDRTVGESMTGTTTIMAELPAGFRSIDALVSRLDCMGEKINHHATCLDGAEEHISGLEDGTTSLSKWVDKMEHLLKTMALKNEDLEARSLWYNIHIDGIVESTNMGCLDQFVERLLIELFDHQSFMDKVVIERAHQSLGP</sequence>
<keyword evidence="2" id="KW-1185">Reference proteome</keyword>